<dbReference type="UniPathway" id="UPA00282"/>
<dbReference type="InterPro" id="IPR009721">
    <property type="entry name" value="O-acyltransferase_WSD1_C"/>
</dbReference>
<evidence type="ECO:0000259" key="11">
    <source>
        <dbReference type="Pfam" id="PF03007"/>
    </source>
</evidence>
<keyword evidence="5 13" id="KW-0808">Transferase</keyword>
<dbReference type="GO" id="GO:0019432">
    <property type="term" value="P:triglyceride biosynthetic process"/>
    <property type="evidence" value="ECO:0007669"/>
    <property type="project" value="UniProtKB-UniPathway"/>
</dbReference>
<evidence type="ECO:0000256" key="10">
    <source>
        <dbReference type="ARBA" id="ARBA00048109"/>
    </source>
</evidence>
<dbReference type="Proteomes" id="UP000634136">
    <property type="component" value="Unassembled WGS sequence"/>
</dbReference>
<evidence type="ECO:0000256" key="7">
    <source>
        <dbReference type="ARBA" id="ARBA00023315"/>
    </source>
</evidence>
<dbReference type="Pfam" id="PF03007">
    <property type="entry name" value="WS_DGAT_cat"/>
    <property type="match status" value="1"/>
</dbReference>
<evidence type="ECO:0000256" key="5">
    <source>
        <dbReference type="ARBA" id="ARBA00022679"/>
    </source>
</evidence>
<name>A0A834T6Y6_9FABA</name>
<comment type="similarity">
    <text evidence="8">In the N-terminal section; belongs to the long-chain O-acyltransferase family.</text>
</comment>
<dbReference type="GO" id="GO:0005789">
    <property type="term" value="C:endoplasmic reticulum membrane"/>
    <property type="evidence" value="ECO:0007669"/>
    <property type="project" value="UniProtKB-SubCell"/>
</dbReference>
<dbReference type="EMBL" id="JAAIUW010000010">
    <property type="protein sequence ID" value="KAF7810989.1"/>
    <property type="molecule type" value="Genomic_DNA"/>
</dbReference>
<keyword evidence="6" id="KW-0256">Endoplasmic reticulum</keyword>
<comment type="pathway">
    <text evidence="3">Glycerolipid metabolism; triacylglycerol biosynthesis.</text>
</comment>
<feature type="domain" description="O-acyltransferase WSD1-like N-terminal" evidence="11">
    <location>
        <begin position="59"/>
        <end position="168"/>
    </location>
</feature>
<dbReference type="GO" id="GO:0005886">
    <property type="term" value="C:plasma membrane"/>
    <property type="evidence" value="ECO:0007669"/>
    <property type="project" value="UniProtKB-SubCell"/>
</dbReference>
<keyword evidence="14" id="KW-1185">Reference proteome</keyword>
<proteinExistence type="inferred from homology"/>
<evidence type="ECO:0000256" key="8">
    <source>
        <dbReference type="ARBA" id="ARBA00024360"/>
    </source>
</evidence>
<evidence type="ECO:0000256" key="3">
    <source>
        <dbReference type="ARBA" id="ARBA00004771"/>
    </source>
</evidence>
<keyword evidence="7 13" id="KW-0012">Acyltransferase</keyword>
<evidence type="ECO:0000256" key="1">
    <source>
        <dbReference type="ARBA" id="ARBA00004162"/>
    </source>
</evidence>
<sequence length="458" mass="51377">MGSSAVKDSDEPLTPAGRLFLQPNTNQVIHCVVGFKNPIHIDIESIKPQIRDSLLLQHPRFTSLMVRDRRGFEHWRRTEIDLDRHIKVIDGDGVDDQSAINGYLAELSIDASGLSTDKPLWEMHILKSHNCVILRIHHALGDGVSLMAMLLASCRKVEDPEAAPTLAAWNRKKRSGGNWRELVVRVWFCAVFAIELVVRCFWVGDGRRAMSGGAGVEQWPRKIATARFRLEDMKVVKMAVADATINDVLFAIISSGLSRYLDFHASDGLHDGLRMTGLAMVNLRPQECLQVDLSNLMRSNSRARWGNQFGMILVPVFYHRSDYYDPLEHLKRAQAIIDRKKQSLVAHFSYKVGNFVMSIIGPKYASLLNYRILCNTTFTISNVVGPQEEIMIGGNPITFLRVINSALPQALTLNLVSYAGMADMQVQVAKDIIPDPEFLAKCFEDALLELKDHAMAKS</sequence>
<accession>A0A834T6Y6</accession>
<protein>
    <submittedName>
        <fullName evidence="13">O-acyltransferase WSD1-like</fullName>
    </submittedName>
</protein>
<reference evidence="13" key="1">
    <citation type="submission" date="2020-09" db="EMBL/GenBank/DDBJ databases">
        <title>Genome-Enabled Discovery of Anthraquinone Biosynthesis in Senna tora.</title>
        <authorList>
            <person name="Kang S.-H."/>
            <person name="Pandey R.P."/>
            <person name="Lee C.-M."/>
            <person name="Sim J.-S."/>
            <person name="Jeong J.-T."/>
            <person name="Choi B.-S."/>
            <person name="Jung M."/>
            <person name="Ginzburg D."/>
            <person name="Zhao K."/>
            <person name="Won S.Y."/>
            <person name="Oh T.-J."/>
            <person name="Yu Y."/>
            <person name="Kim N.-H."/>
            <person name="Lee O.R."/>
            <person name="Lee T.-H."/>
            <person name="Bashyal P."/>
            <person name="Kim T.-S."/>
            <person name="Lee W.-H."/>
            <person name="Kawkins C."/>
            <person name="Kim C.-K."/>
            <person name="Kim J.S."/>
            <person name="Ahn B.O."/>
            <person name="Rhee S.Y."/>
            <person name="Sohng J.K."/>
        </authorList>
    </citation>
    <scope>NUCLEOTIDE SEQUENCE</scope>
    <source>
        <tissue evidence="13">Leaf</tissue>
    </source>
</reference>
<feature type="domain" description="O-acyltransferase WSD1 C-terminal" evidence="12">
    <location>
        <begin position="305"/>
        <end position="451"/>
    </location>
</feature>
<comment type="subcellular location">
    <subcellularLocation>
        <location evidence="1">Cell membrane</location>
        <topology evidence="1">Single-pass membrane protein</topology>
    </subcellularLocation>
    <subcellularLocation>
        <location evidence="2">Endoplasmic reticulum membrane</location>
    </subcellularLocation>
</comment>
<comment type="catalytic activity">
    <reaction evidence="9">
        <text>a long chain fatty alcohol + a fatty acyl-CoA = a long-chain alcohol wax ester + CoA</text>
        <dbReference type="Rhea" id="RHEA:38443"/>
        <dbReference type="ChEBI" id="CHEBI:17135"/>
        <dbReference type="ChEBI" id="CHEBI:57287"/>
        <dbReference type="ChEBI" id="CHEBI:77636"/>
        <dbReference type="ChEBI" id="CHEBI:235323"/>
        <dbReference type="EC" id="2.3.1.75"/>
    </reaction>
</comment>
<evidence type="ECO:0000256" key="2">
    <source>
        <dbReference type="ARBA" id="ARBA00004586"/>
    </source>
</evidence>
<gene>
    <name evidence="13" type="ORF">G2W53_031965</name>
</gene>
<dbReference type="AlphaFoldDB" id="A0A834T6Y6"/>
<dbReference type="InterPro" id="IPR045034">
    <property type="entry name" value="O-acyltransferase_WSD1-like"/>
</dbReference>
<dbReference type="PANTHER" id="PTHR31650:SF41">
    <property type="entry name" value="O-ACYLTRANSFERASE WSD1-LIKE ISOFORM X1"/>
    <property type="match status" value="1"/>
</dbReference>
<evidence type="ECO:0000256" key="4">
    <source>
        <dbReference type="ARBA" id="ARBA00005189"/>
    </source>
</evidence>
<evidence type="ECO:0000313" key="14">
    <source>
        <dbReference type="Proteomes" id="UP000634136"/>
    </source>
</evidence>
<dbReference type="Pfam" id="PF06974">
    <property type="entry name" value="WS_DGAT_C"/>
    <property type="match status" value="1"/>
</dbReference>
<dbReference type="SUPFAM" id="SSF52777">
    <property type="entry name" value="CoA-dependent acyltransferases"/>
    <property type="match status" value="1"/>
</dbReference>
<evidence type="ECO:0000313" key="13">
    <source>
        <dbReference type="EMBL" id="KAF7810989.1"/>
    </source>
</evidence>
<dbReference type="OrthoDB" id="619536at2759"/>
<evidence type="ECO:0000256" key="9">
    <source>
        <dbReference type="ARBA" id="ARBA00047604"/>
    </source>
</evidence>
<dbReference type="PANTHER" id="PTHR31650">
    <property type="entry name" value="O-ACYLTRANSFERASE (WSD1-LIKE) FAMILY PROTEIN"/>
    <property type="match status" value="1"/>
</dbReference>
<dbReference type="InterPro" id="IPR004255">
    <property type="entry name" value="O-acyltransferase_WSD1_N"/>
</dbReference>
<evidence type="ECO:0000256" key="6">
    <source>
        <dbReference type="ARBA" id="ARBA00022824"/>
    </source>
</evidence>
<evidence type="ECO:0000259" key="12">
    <source>
        <dbReference type="Pfam" id="PF06974"/>
    </source>
</evidence>
<comment type="caution">
    <text evidence="13">The sequence shown here is derived from an EMBL/GenBank/DDBJ whole genome shotgun (WGS) entry which is preliminary data.</text>
</comment>
<comment type="pathway">
    <text evidence="4">Lipid metabolism.</text>
</comment>
<comment type="catalytic activity">
    <reaction evidence="10">
        <text>an acyl-CoA + a 1,2-diacyl-sn-glycerol = a triacyl-sn-glycerol + CoA</text>
        <dbReference type="Rhea" id="RHEA:10868"/>
        <dbReference type="ChEBI" id="CHEBI:17815"/>
        <dbReference type="ChEBI" id="CHEBI:57287"/>
        <dbReference type="ChEBI" id="CHEBI:58342"/>
        <dbReference type="ChEBI" id="CHEBI:64615"/>
        <dbReference type="EC" id="2.3.1.20"/>
    </reaction>
</comment>
<dbReference type="GO" id="GO:0047196">
    <property type="term" value="F:long-chain-alcohol O-fatty-acyltransferase activity"/>
    <property type="evidence" value="ECO:0007669"/>
    <property type="project" value="UniProtKB-EC"/>
</dbReference>
<dbReference type="GO" id="GO:0004144">
    <property type="term" value="F:diacylglycerol O-acyltransferase activity"/>
    <property type="evidence" value="ECO:0007669"/>
    <property type="project" value="UniProtKB-EC"/>
</dbReference>
<organism evidence="13 14">
    <name type="scientific">Senna tora</name>
    <dbReference type="NCBI Taxonomy" id="362788"/>
    <lineage>
        <taxon>Eukaryota</taxon>
        <taxon>Viridiplantae</taxon>
        <taxon>Streptophyta</taxon>
        <taxon>Embryophyta</taxon>
        <taxon>Tracheophyta</taxon>
        <taxon>Spermatophyta</taxon>
        <taxon>Magnoliopsida</taxon>
        <taxon>eudicotyledons</taxon>
        <taxon>Gunneridae</taxon>
        <taxon>Pentapetalae</taxon>
        <taxon>rosids</taxon>
        <taxon>fabids</taxon>
        <taxon>Fabales</taxon>
        <taxon>Fabaceae</taxon>
        <taxon>Caesalpinioideae</taxon>
        <taxon>Cassia clade</taxon>
        <taxon>Senna</taxon>
    </lineage>
</organism>